<feature type="domain" description="NIDO" evidence="2">
    <location>
        <begin position="1"/>
        <end position="117"/>
    </location>
</feature>
<feature type="non-terminal residue" evidence="3">
    <location>
        <position position="117"/>
    </location>
</feature>
<reference evidence="3 4" key="1">
    <citation type="submission" date="2013-12" db="EMBL/GenBank/DDBJ databases">
        <title>Draft genome of the parsitic nematode Ancylostoma duodenale.</title>
        <authorList>
            <person name="Mitreva M."/>
        </authorList>
    </citation>
    <scope>NUCLEOTIDE SEQUENCE [LARGE SCALE GENOMIC DNA]</scope>
    <source>
        <strain evidence="3 4">Zhejiang</strain>
    </source>
</reference>
<keyword evidence="1" id="KW-1015">Disulfide bond</keyword>
<dbReference type="PROSITE" id="PS51220">
    <property type="entry name" value="NIDO"/>
    <property type="match status" value="1"/>
</dbReference>
<keyword evidence="4" id="KW-1185">Reference proteome</keyword>
<dbReference type="SMART" id="SM00539">
    <property type="entry name" value="NIDO"/>
    <property type="match status" value="1"/>
</dbReference>
<evidence type="ECO:0000256" key="1">
    <source>
        <dbReference type="ARBA" id="ARBA00023157"/>
    </source>
</evidence>
<dbReference type="AlphaFoldDB" id="A0A0C2BI53"/>
<evidence type="ECO:0000313" key="3">
    <source>
        <dbReference type="EMBL" id="KIH43443.1"/>
    </source>
</evidence>
<dbReference type="GO" id="GO:0007160">
    <property type="term" value="P:cell-matrix adhesion"/>
    <property type="evidence" value="ECO:0007669"/>
    <property type="project" value="InterPro"/>
</dbReference>
<dbReference type="PANTHER" id="PTHR13802:SF52">
    <property type="entry name" value="MUCIN-4"/>
    <property type="match status" value="1"/>
</dbReference>
<dbReference type="EMBL" id="KN785765">
    <property type="protein sequence ID" value="KIH43443.1"/>
    <property type="molecule type" value="Genomic_DNA"/>
</dbReference>
<evidence type="ECO:0000259" key="2">
    <source>
        <dbReference type="PROSITE" id="PS51220"/>
    </source>
</evidence>
<sequence length="117" mass="12512">MAYGGAPRALDVSQFEHVKDWQNTFQLVIATDEIRTFAIFNYARLNWTTSNEAGGLNGFGGKQAAVAGFNGGNGTGWYQLPYSGHGGVITAPPWGVMQGGMAINISGPCFRPNDNIK</sequence>
<dbReference type="PANTHER" id="PTHR13802">
    <property type="entry name" value="MUCIN 4-RELATED"/>
    <property type="match status" value="1"/>
</dbReference>
<accession>A0A0C2BI53</accession>
<dbReference type="Pfam" id="PF06119">
    <property type="entry name" value="NIDO"/>
    <property type="match status" value="1"/>
</dbReference>
<dbReference type="Proteomes" id="UP000054047">
    <property type="component" value="Unassembled WGS sequence"/>
</dbReference>
<dbReference type="OrthoDB" id="6236007at2759"/>
<proteinExistence type="predicted"/>
<protein>
    <submittedName>
        <fullName evidence="3">Nidogen-like protein</fullName>
    </submittedName>
</protein>
<dbReference type="InterPro" id="IPR003886">
    <property type="entry name" value="NIDO_dom"/>
</dbReference>
<evidence type="ECO:0000313" key="4">
    <source>
        <dbReference type="Proteomes" id="UP000054047"/>
    </source>
</evidence>
<name>A0A0C2BI53_9BILA</name>
<dbReference type="InterPro" id="IPR051495">
    <property type="entry name" value="Epithelial_Barrier/Signaling"/>
</dbReference>
<organism evidence="3 4">
    <name type="scientific">Ancylostoma duodenale</name>
    <dbReference type="NCBI Taxonomy" id="51022"/>
    <lineage>
        <taxon>Eukaryota</taxon>
        <taxon>Metazoa</taxon>
        <taxon>Ecdysozoa</taxon>
        <taxon>Nematoda</taxon>
        <taxon>Chromadorea</taxon>
        <taxon>Rhabditida</taxon>
        <taxon>Rhabditina</taxon>
        <taxon>Rhabditomorpha</taxon>
        <taxon>Strongyloidea</taxon>
        <taxon>Ancylostomatidae</taxon>
        <taxon>Ancylostomatinae</taxon>
        <taxon>Ancylostoma</taxon>
    </lineage>
</organism>
<gene>
    <name evidence="3" type="ORF">ANCDUO_26550</name>
</gene>